<evidence type="ECO:0000313" key="3">
    <source>
        <dbReference type="Proteomes" id="UP001642540"/>
    </source>
</evidence>
<keyword evidence="3" id="KW-1185">Reference proteome</keyword>
<comment type="caution">
    <text evidence="2">The sequence shown here is derived from an EMBL/GenBank/DDBJ whole genome shotgun (WGS) entry which is preliminary data.</text>
</comment>
<gene>
    <name evidence="2" type="ORF">ODALV1_LOCUS6036</name>
</gene>
<evidence type="ECO:0000313" key="2">
    <source>
        <dbReference type="EMBL" id="CAL8085196.1"/>
    </source>
</evidence>
<dbReference type="Proteomes" id="UP001642540">
    <property type="component" value="Unassembled WGS sequence"/>
</dbReference>
<sequence length="83" mass="9318">MYKDSSYYGLLIAVIVLLAAFWLHVWGYSNGSLMKIMSEEESSKGGSGDEGDALEVLVNTSEQLLQQEQDLQFPQKKTLLRCD</sequence>
<organism evidence="2 3">
    <name type="scientific">Orchesella dallaii</name>
    <dbReference type="NCBI Taxonomy" id="48710"/>
    <lineage>
        <taxon>Eukaryota</taxon>
        <taxon>Metazoa</taxon>
        <taxon>Ecdysozoa</taxon>
        <taxon>Arthropoda</taxon>
        <taxon>Hexapoda</taxon>
        <taxon>Collembola</taxon>
        <taxon>Entomobryomorpha</taxon>
        <taxon>Entomobryoidea</taxon>
        <taxon>Orchesellidae</taxon>
        <taxon>Orchesellinae</taxon>
        <taxon>Orchesella</taxon>
    </lineage>
</organism>
<name>A0ABP1Q2U7_9HEXA</name>
<keyword evidence="1" id="KW-0812">Transmembrane</keyword>
<proteinExistence type="predicted"/>
<evidence type="ECO:0000256" key="1">
    <source>
        <dbReference type="SAM" id="Phobius"/>
    </source>
</evidence>
<dbReference type="EMBL" id="CAXLJM020000019">
    <property type="protein sequence ID" value="CAL8085196.1"/>
    <property type="molecule type" value="Genomic_DNA"/>
</dbReference>
<protein>
    <submittedName>
        <fullName evidence="2">Uncharacterized protein</fullName>
    </submittedName>
</protein>
<keyword evidence="1" id="KW-0472">Membrane</keyword>
<keyword evidence="1" id="KW-1133">Transmembrane helix</keyword>
<feature type="transmembrane region" description="Helical" evidence="1">
    <location>
        <begin position="6"/>
        <end position="28"/>
    </location>
</feature>
<accession>A0ABP1Q2U7</accession>
<reference evidence="2 3" key="1">
    <citation type="submission" date="2024-08" db="EMBL/GenBank/DDBJ databases">
        <authorList>
            <person name="Cucini C."/>
            <person name="Frati F."/>
        </authorList>
    </citation>
    <scope>NUCLEOTIDE SEQUENCE [LARGE SCALE GENOMIC DNA]</scope>
</reference>